<keyword evidence="1" id="KW-0472">Membrane</keyword>
<evidence type="ECO:0000256" key="1">
    <source>
        <dbReference type="SAM" id="Phobius"/>
    </source>
</evidence>
<proteinExistence type="predicted"/>
<keyword evidence="1" id="KW-1133">Transmembrane helix</keyword>
<dbReference type="Proteomes" id="UP000231542">
    <property type="component" value="Unassembled WGS sequence"/>
</dbReference>
<evidence type="ECO:0008006" key="4">
    <source>
        <dbReference type="Google" id="ProtNLM"/>
    </source>
</evidence>
<feature type="transmembrane region" description="Helical" evidence="1">
    <location>
        <begin position="62"/>
        <end position="89"/>
    </location>
</feature>
<organism evidence="2 3">
    <name type="scientific">Candidatus Kerfeldbacteria bacterium CG08_land_8_20_14_0_20_40_16</name>
    <dbReference type="NCBI Taxonomy" id="2014244"/>
    <lineage>
        <taxon>Bacteria</taxon>
        <taxon>Candidatus Kerfeldiibacteriota</taxon>
    </lineage>
</organism>
<feature type="transmembrane region" description="Helical" evidence="1">
    <location>
        <begin position="20"/>
        <end position="42"/>
    </location>
</feature>
<reference evidence="2 3" key="1">
    <citation type="submission" date="2017-09" db="EMBL/GenBank/DDBJ databases">
        <title>Depth-based differentiation of microbial function through sediment-hosted aquifers and enrichment of novel symbionts in the deep terrestrial subsurface.</title>
        <authorList>
            <person name="Probst A.J."/>
            <person name="Ladd B."/>
            <person name="Jarett J.K."/>
            <person name="Geller-Mcgrath D.E."/>
            <person name="Sieber C.M."/>
            <person name="Emerson J.B."/>
            <person name="Anantharaman K."/>
            <person name="Thomas B.C."/>
            <person name="Malmstrom R."/>
            <person name="Stieglmeier M."/>
            <person name="Klingl A."/>
            <person name="Woyke T."/>
            <person name="Ryan C.M."/>
            <person name="Banfield J.F."/>
        </authorList>
    </citation>
    <scope>NUCLEOTIDE SEQUENCE [LARGE SCALE GENOMIC DNA]</scope>
    <source>
        <strain evidence="2">CG08_land_8_20_14_0_20_40_16</strain>
    </source>
</reference>
<evidence type="ECO:0000313" key="3">
    <source>
        <dbReference type="Proteomes" id="UP000231542"/>
    </source>
</evidence>
<sequence length="119" mass="12323">MIYEVKKLDVTSLAKTMAAILGSVMVVVGVLWIIMAIVAGVIRSAYGTTPYPGTGIGYSVGSGLIILIFGAVIGAVVGLVLGAVVASIYNMIVNHVGGLHLELEAPKNNSAKNNKKQLK</sequence>
<evidence type="ECO:0000313" key="2">
    <source>
        <dbReference type="EMBL" id="PIS42934.1"/>
    </source>
</evidence>
<accession>A0A2H0YWR3</accession>
<name>A0A2H0YWR3_9BACT</name>
<protein>
    <recommendedName>
        <fullName evidence="4">DUF3566 domain-containing protein</fullName>
    </recommendedName>
</protein>
<dbReference type="AlphaFoldDB" id="A0A2H0YWR3"/>
<gene>
    <name evidence="2" type="ORF">COT24_00860</name>
</gene>
<comment type="caution">
    <text evidence="2">The sequence shown here is derived from an EMBL/GenBank/DDBJ whole genome shotgun (WGS) entry which is preliminary data.</text>
</comment>
<keyword evidence="1" id="KW-0812">Transmembrane</keyword>
<dbReference type="EMBL" id="PEXU01000011">
    <property type="protein sequence ID" value="PIS42934.1"/>
    <property type="molecule type" value="Genomic_DNA"/>
</dbReference>